<dbReference type="EC" id="2.1.1.72" evidence="1"/>
<evidence type="ECO:0000313" key="5">
    <source>
        <dbReference type="EMBL" id="OGF61610.1"/>
    </source>
</evidence>
<dbReference type="GO" id="GO:0032259">
    <property type="term" value="P:methylation"/>
    <property type="evidence" value="ECO:0007669"/>
    <property type="project" value="UniProtKB-KW"/>
</dbReference>
<comment type="catalytic activity">
    <reaction evidence="4">
        <text>a 2'-deoxyadenosine in DNA + S-adenosyl-L-methionine = an N(6)-methyl-2'-deoxyadenosine in DNA + S-adenosyl-L-homocysteine + H(+)</text>
        <dbReference type="Rhea" id="RHEA:15197"/>
        <dbReference type="Rhea" id="RHEA-COMP:12418"/>
        <dbReference type="Rhea" id="RHEA-COMP:12419"/>
        <dbReference type="ChEBI" id="CHEBI:15378"/>
        <dbReference type="ChEBI" id="CHEBI:57856"/>
        <dbReference type="ChEBI" id="CHEBI:59789"/>
        <dbReference type="ChEBI" id="CHEBI:90615"/>
        <dbReference type="ChEBI" id="CHEBI:90616"/>
        <dbReference type="EC" id="2.1.1.72"/>
    </reaction>
</comment>
<dbReference type="InterPro" id="IPR050953">
    <property type="entry name" value="N4_N6_ade-DNA_methylase"/>
</dbReference>
<dbReference type="EMBL" id="MFGW01000191">
    <property type="protein sequence ID" value="OGF61610.1"/>
    <property type="molecule type" value="Genomic_DNA"/>
</dbReference>
<comment type="caution">
    <text evidence="5">The sequence shown here is derived from an EMBL/GenBank/DDBJ whole genome shotgun (WGS) entry which is preliminary data.</text>
</comment>
<name>A0A1F5VE29_9BACT</name>
<sequence>MNAKDILQSIIIEFDMQEFIKFFRAKNDKLRYPYESLVYKEVEDDFKEGRQLAEGQLDDGELIICSFLSKKHLAERSGKKAQYNLGKKILKERQADAGIFIFYDESGNFRFSLIYPEYTGTKRQWSYFKRFTYFVSSERTNKTFLQQIGEGGFSSIQKIKEAFSVEPVTKQFYGELQSWYFWAMDKIKFPGDYKYSTDATKDKDIRNATNLIRLITRIIFIWFLKEKCLIPSDLFSKEKLEKIVKDFMKGKNASNFYNAILQNLFFGTLNQKMDERRFTQESIFQINKKEYGVKNLYRYTHKFLISKDEVLKVFKNIPFLNGGLFDCLDKGDEKGKVIYVDGFSRNLTKQSSIPDYLFFQQEVERVDLSQYQLGSSRTVRGLIEILNSYSFTIDENTPVDQEIALDPELLGKVFENLLASYNPETATTARKTTGSYYTPREIVDYMVEASLFEYLKGKLPETDEEKIRTLLSYSDDIPIFSENEKQQLISAIDNIKILDPACGSGAFPMGILHKLVLALQRLDPENKNWYELQRQKAIKDSAEVFKQSDKYQRDEMLKEINETFDESINYPDYARKLYLIENCIYGVDIQPIAIQISKLRFFISLVLDQKVDQSKENFGN</sequence>
<dbReference type="Proteomes" id="UP000178943">
    <property type="component" value="Unassembled WGS sequence"/>
</dbReference>
<dbReference type="PANTHER" id="PTHR33841">
    <property type="entry name" value="DNA METHYLTRANSFERASE YEEA-RELATED"/>
    <property type="match status" value="1"/>
</dbReference>
<reference evidence="5 6" key="1">
    <citation type="journal article" date="2016" name="Nat. Commun.">
        <title>Thousands of microbial genomes shed light on interconnected biogeochemical processes in an aquifer system.</title>
        <authorList>
            <person name="Anantharaman K."/>
            <person name="Brown C.T."/>
            <person name="Hug L.A."/>
            <person name="Sharon I."/>
            <person name="Castelle C.J."/>
            <person name="Probst A.J."/>
            <person name="Thomas B.C."/>
            <person name="Singh A."/>
            <person name="Wilkins M.J."/>
            <person name="Karaoz U."/>
            <person name="Brodie E.L."/>
            <person name="Williams K.H."/>
            <person name="Hubbard S.S."/>
            <person name="Banfield J.F."/>
        </authorList>
    </citation>
    <scope>NUCLEOTIDE SEQUENCE [LARGE SCALE GENOMIC DNA]</scope>
</reference>
<evidence type="ECO:0000256" key="2">
    <source>
        <dbReference type="ARBA" id="ARBA00022603"/>
    </source>
</evidence>
<dbReference type="SUPFAM" id="SSF53335">
    <property type="entry name" value="S-adenosyl-L-methionine-dependent methyltransferases"/>
    <property type="match status" value="1"/>
</dbReference>
<evidence type="ECO:0000313" key="6">
    <source>
        <dbReference type="Proteomes" id="UP000178943"/>
    </source>
</evidence>
<keyword evidence="3" id="KW-0808">Transferase</keyword>
<dbReference type="STRING" id="1817863.A2Y62_16150"/>
<organism evidence="5 6">
    <name type="scientific">Candidatus Fischerbacteria bacterium RBG_13_37_8</name>
    <dbReference type="NCBI Taxonomy" id="1817863"/>
    <lineage>
        <taxon>Bacteria</taxon>
        <taxon>Candidatus Fischeribacteriota</taxon>
    </lineage>
</organism>
<dbReference type="AlphaFoldDB" id="A0A1F5VE29"/>
<dbReference type="PRINTS" id="PR00507">
    <property type="entry name" value="N12N6MTFRASE"/>
</dbReference>
<accession>A0A1F5VE29</accession>
<keyword evidence="2" id="KW-0489">Methyltransferase</keyword>
<protein>
    <recommendedName>
        <fullName evidence="1">site-specific DNA-methyltransferase (adenine-specific)</fullName>
        <ecNumber evidence="1">2.1.1.72</ecNumber>
    </recommendedName>
</protein>
<gene>
    <name evidence="5" type="ORF">A2Y62_16150</name>
</gene>
<proteinExistence type="predicted"/>
<dbReference type="Gene3D" id="3.40.50.150">
    <property type="entry name" value="Vaccinia Virus protein VP39"/>
    <property type="match status" value="1"/>
</dbReference>
<dbReference type="PANTHER" id="PTHR33841:SF1">
    <property type="entry name" value="DNA METHYLTRANSFERASE A"/>
    <property type="match status" value="1"/>
</dbReference>
<evidence type="ECO:0000256" key="1">
    <source>
        <dbReference type="ARBA" id="ARBA00011900"/>
    </source>
</evidence>
<dbReference type="GO" id="GO:0009007">
    <property type="term" value="F:site-specific DNA-methyltransferase (adenine-specific) activity"/>
    <property type="evidence" value="ECO:0007669"/>
    <property type="project" value="UniProtKB-EC"/>
</dbReference>
<evidence type="ECO:0000256" key="4">
    <source>
        <dbReference type="ARBA" id="ARBA00047942"/>
    </source>
</evidence>
<dbReference type="InterPro" id="IPR029063">
    <property type="entry name" value="SAM-dependent_MTases_sf"/>
</dbReference>
<evidence type="ECO:0000256" key="3">
    <source>
        <dbReference type="ARBA" id="ARBA00022679"/>
    </source>
</evidence>